<dbReference type="Pfam" id="PF13629">
    <property type="entry name" value="T2SS-T3SS_pil_N"/>
    <property type="match status" value="1"/>
</dbReference>
<reference evidence="4 5" key="1">
    <citation type="submission" date="2018-05" db="EMBL/GenBank/DDBJ databases">
        <title>Abyssibacter profundi OUC007T gen. nov., sp. nov, a marine bacterium isolated from seawater of the Mariana Trench.</title>
        <authorList>
            <person name="Zhou S."/>
        </authorList>
    </citation>
    <scope>NUCLEOTIDE SEQUENCE [LARGE SCALE GENOMIC DNA]</scope>
    <source>
        <strain evidence="4 5">OUC007</strain>
    </source>
</reference>
<feature type="domain" description="Pilus formation protein N-terminal" evidence="3">
    <location>
        <begin position="32"/>
        <end position="101"/>
    </location>
</feature>
<organism evidence="4 5">
    <name type="scientific">Abyssibacter profundi</name>
    <dbReference type="NCBI Taxonomy" id="2182787"/>
    <lineage>
        <taxon>Bacteria</taxon>
        <taxon>Pseudomonadati</taxon>
        <taxon>Pseudomonadota</taxon>
        <taxon>Gammaproteobacteria</taxon>
        <taxon>Chromatiales</taxon>
        <taxon>Oceanococcaceae</taxon>
        <taxon>Abyssibacter</taxon>
    </lineage>
</organism>
<dbReference type="OrthoDB" id="9775455at2"/>
<name>A0A363UQ57_9GAMM</name>
<comment type="similarity">
    <text evidence="1">Belongs to the bacterial secretin family.</text>
</comment>
<dbReference type="InterPro" id="IPR050810">
    <property type="entry name" value="Bact_Secretion_Sys_Channel"/>
</dbReference>
<comment type="caution">
    <text evidence="4">The sequence shown here is derived from an EMBL/GenBank/DDBJ whole genome shotgun (WGS) entry which is preliminary data.</text>
</comment>
<protein>
    <submittedName>
        <fullName evidence="4">Uncharacterized protein</fullName>
    </submittedName>
</protein>
<dbReference type="Proteomes" id="UP000251800">
    <property type="component" value="Unassembled WGS sequence"/>
</dbReference>
<dbReference type="InterPro" id="IPR004846">
    <property type="entry name" value="T2SS/T3SS_dom"/>
</dbReference>
<evidence type="ECO:0000313" key="4">
    <source>
        <dbReference type="EMBL" id="PWN57647.1"/>
    </source>
</evidence>
<accession>A0A363UQ57</accession>
<evidence type="ECO:0000256" key="1">
    <source>
        <dbReference type="RuleBase" id="RU004003"/>
    </source>
</evidence>
<evidence type="ECO:0000259" key="2">
    <source>
        <dbReference type="Pfam" id="PF00263"/>
    </source>
</evidence>
<dbReference type="RefSeq" id="WP_109718503.1">
    <property type="nucleotide sequence ID" value="NZ_QEQK01000001.1"/>
</dbReference>
<evidence type="ECO:0000313" key="5">
    <source>
        <dbReference type="Proteomes" id="UP000251800"/>
    </source>
</evidence>
<dbReference type="PANTHER" id="PTHR30332:SF17">
    <property type="entry name" value="TYPE IV PILIATION SYSTEM PROTEIN DR_0774-RELATED"/>
    <property type="match status" value="1"/>
</dbReference>
<dbReference type="InterPro" id="IPR032789">
    <property type="entry name" value="T2SS-T3SS_pil_N"/>
</dbReference>
<dbReference type="GO" id="GO:0015627">
    <property type="term" value="C:type II protein secretion system complex"/>
    <property type="evidence" value="ECO:0007669"/>
    <property type="project" value="TreeGrafter"/>
</dbReference>
<keyword evidence="5" id="KW-1185">Reference proteome</keyword>
<sequence>MMMHRGLSMGRLVLAVIFSLTAGLAVAYLPDSQVLQVDKGTHELLRQSADIERVAVGDPSVADVNVINRREVLVTGKAMGITSLLIWGRNAGAPQEYRVMVGQPPNPAGELPEDPDLAQARVVPGQGVAGQVPSLGAHRRARAQSAEGDAAEAVDASTVAVDTQVHAAIKIVEVSRTTLEQFGFNFIKNSLNTTVTVSPPGALSGIAQNQELGSFDLASGSGFRAVQDAFQLAIGDATNSVLGVISLLERRGLARTLAEPSLVAASGQQASFLAGGEFPIPVVQGNSNAVSVEFKEFGVRLTMSPTVLSADRIALKVAPEVSELDFNSGFQSGGVAVPGLAVRRTDTTIELGDGESFVISGLISNRLQSSVDKIPFLGDVPILGAFFRSSQYTRDERELIMVVTPTIVRPLSAGAQTPPLPGAELDGYRPGFGELLLFENGRFDTGSGFSE</sequence>
<dbReference type="PRINTS" id="PR00811">
    <property type="entry name" value="BCTERIALGSPD"/>
</dbReference>
<feature type="domain" description="Type II/III secretion system secretin-like" evidence="2">
    <location>
        <begin position="248"/>
        <end position="409"/>
    </location>
</feature>
<proteinExistence type="inferred from homology"/>
<dbReference type="AlphaFoldDB" id="A0A363UQ57"/>
<dbReference type="PANTHER" id="PTHR30332">
    <property type="entry name" value="PROBABLE GENERAL SECRETION PATHWAY PROTEIN D"/>
    <property type="match status" value="1"/>
</dbReference>
<dbReference type="Pfam" id="PF00263">
    <property type="entry name" value="Secretin"/>
    <property type="match status" value="1"/>
</dbReference>
<dbReference type="InterPro" id="IPR001775">
    <property type="entry name" value="GspD/PilQ"/>
</dbReference>
<gene>
    <name evidence="4" type="ORF">DEH80_00455</name>
</gene>
<dbReference type="GO" id="GO:0009306">
    <property type="term" value="P:protein secretion"/>
    <property type="evidence" value="ECO:0007669"/>
    <property type="project" value="InterPro"/>
</dbReference>
<evidence type="ECO:0000259" key="3">
    <source>
        <dbReference type="Pfam" id="PF13629"/>
    </source>
</evidence>
<dbReference type="EMBL" id="QEQK01000001">
    <property type="protein sequence ID" value="PWN57647.1"/>
    <property type="molecule type" value="Genomic_DNA"/>
</dbReference>